<feature type="signal peptide" evidence="1">
    <location>
        <begin position="1"/>
        <end position="21"/>
    </location>
</feature>
<accession>A0A919IU90</accession>
<reference evidence="3" key="1">
    <citation type="submission" date="2021-01" db="EMBL/GenBank/DDBJ databases">
        <title>Whole genome shotgun sequence of Actinoplanes ferrugineus NBRC 15555.</title>
        <authorList>
            <person name="Komaki H."/>
            <person name="Tamura T."/>
        </authorList>
    </citation>
    <scope>NUCLEOTIDE SEQUENCE</scope>
    <source>
        <strain evidence="3">NBRC 15555</strain>
    </source>
</reference>
<dbReference type="InterPro" id="IPR039424">
    <property type="entry name" value="SBP_5"/>
</dbReference>
<proteinExistence type="predicted"/>
<comment type="caution">
    <text evidence="3">The sequence shown here is derived from an EMBL/GenBank/DDBJ whole genome shotgun (WGS) entry which is preliminary data.</text>
</comment>
<dbReference type="Gene3D" id="3.40.190.10">
    <property type="entry name" value="Periplasmic binding protein-like II"/>
    <property type="match status" value="1"/>
</dbReference>
<sequence length="591" mass="62257">MAGKTKVMVAATAALTLGLTAACGGGSDDNKSNGSSSDTGAAFNAAATKVVNASDKKGGTLNLWSPQDADSFDPAISYYAWTINMNRLYSRTLMTYTPKPGADGLILTPDLAQAAPEVSADGKTYTFKLRSGLKFDDGTAITSKDIKYGIERIFAQDVVPGGPLYLTDELDQGQKYPGPYKDTDPNKLGLKTVETPDDSTIVFKLAAANANFPYELALPGGAPVPQKRDTGAKYGLAPASSGPYKFESIEPGKGATLVRNTNWDAATDPNRKALPDKITLTITTNAEDMDSRLLAGTADMDASQSGVATQARTQILTDEKLKANAANPNNGFIRYAAISQNVAPFDNIECRKAVVYASDPTTLQTARGGPVAGGDIATNMLPPNILGADKSYDPYGRAQGKPQVDKAKAALTACGKATGFSTKIAVRNNKPAEIATATALQASLKTVGINATIEQYDGSQIATVVGSPNNVHQKGYGIMIAGWGADFPTGYGYLAPLASSKFLVANGNYNLPEIKDPSVDALFAKGLSEKDATAAGADYQEANKKVMDGFYYLPFVFDKALNYYNPRLTNVYFHSGLAMVDFASLGVSDGK</sequence>
<dbReference type="GO" id="GO:0042597">
    <property type="term" value="C:periplasmic space"/>
    <property type="evidence" value="ECO:0007669"/>
    <property type="project" value="UniProtKB-ARBA"/>
</dbReference>
<dbReference type="InterPro" id="IPR000914">
    <property type="entry name" value="SBP_5_dom"/>
</dbReference>
<evidence type="ECO:0000313" key="4">
    <source>
        <dbReference type="Proteomes" id="UP000598174"/>
    </source>
</evidence>
<feature type="domain" description="Solute-binding protein family 5" evidence="2">
    <location>
        <begin position="108"/>
        <end position="500"/>
    </location>
</feature>
<dbReference type="Gene3D" id="3.10.105.10">
    <property type="entry name" value="Dipeptide-binding Protein, Domain 3"/>
    <property type="match status" value="1"/>
</dbReference>
<dbReference type="GO" id="GO:1904680">
    <property type="term" value="F:peptide transmembrane transporter activity"/>
    <property type="evidence" value="ECO:0007669"/>
    <property type="project" value="TreeGrafter"/>
</dbReference>
<gene>
    <name evidence="3" type="ORF">Afe05nite_00120</name>
</gene>
<protein>
    <submittedName>
        <fullName evidence="3">Peptide ABC transporter substrate-binding protein</fullName>
    </submittedName>
</protein>
<evidence type="ECO:0000313" key="3">
    <source>
        <dbReference type="EMBL" id="GIE08172.1"/>
    </source>
</evidence>
<evidence type="ECO:0000259" key="2">
    <source>
        <dbReference type="Pfam" id="PF00496"/>
    </source>
</evidence>
<dbReference type="RefSeq" id="WP_239117434.1">
    <property type="nucleotide sequence ID" value="NZ_BAAABP010000014.1"/>
</dbReference>
<dbReference type="PANTHER" id="PTHR30290:SF83">
    <property type="entry name" value="ABC TRANSPORTER SUBSTRATE-BINDING PROTEIN"/>
    <property type="match status" value="1"/>
</dbReference>
<evidence type="ECO:0000256" key="1">
    <source>
        <dbReference type="SAM" id="SignalP"/>
    </source>
</evidence>
<name>A0A919IU90_9ACTN</name>
<dbReference type="GO" id="GO:0043190">
    <property type="term" value="C:ATP-binding cassette (ABC) transporter complex"/>
    <property type="evidence" value="ECO:0007669"/>
    <property type="project" value="InterPro"/>
</dbReference>
<dbReference type="CDD" id="cd08506">
    <property type="entry name" value="PBP2_clavulanate_OppA2"/>
    <property type="match status" value="1"/>
</dbReference>
<dbReference type="Pfam" id="PF00496">
    <property type="entry name" value="SBP_bac_5"/>
    <property type="match status" value="1"/>
</dbReference>
<keyword evidence="1" id="KW-0732">Signal</keyword>
<dbReference type="PIRSF" id="PIRSF002741">
    <property type="entry name" value="MppA"/>
    <property type="match status" value="1"/>
</dbReference>
<dbReference type="AlphaFoldDB" id="A0A919IU90"/>
<organism evidence="3 4">
    <name type="scientific">Paractinoplanes ferrugineus</name>
    <dbReference type="NCBI Taxonomy" id="113564"/>
    <lineage>
        <taxon>Bacteria</taxon>
        <taxon>Bacillati</taxon>
        <taxon>Actinomycetota</taxon>
        <taxon>Actinomycetes</taxon>
        <taxon>Micromonosporales</taxon>
        <taxon>Micromonosporaceae</taxon>
        <taxon>Paractinoplanes</taxon>
    </lineage>
</organism>
<dbReference type="EMBL" id="BOMM01000001">
    <property type="protein sequence ID" value="GIE08172.1"/>
    <property type="molecule type" value="Genomic_DNA"/>
</dbReference>
<dbReference type="InterPro" id="IPR030678">
    <property type="entry name" value="Peptide/Ni-bd"/>
</dbReference>
<dbReference type="PROSITE" id="PS51257">
    <property type="entry name" value="PROKAR_LIPOPROTEIN"/>
    <property type="match status" value="1"/>
</dbReference>
<keyword evidence="4" id="KW-1185">Reference proteome</keyword>
<dbReference type="Proteomes" id="UP000598174">
    <property type="component" value="Unassembled WGS sequence"/>
</dbReference>
<dbReference type="SUPFAM" id="SSF53850">
    <property type="entry name" value="Periplasmic binding protein-like II"/>
    <property type="match status" value="1"/>
</dbReference>
<feature type="chain" id="PRO_5038525637" evidence="1">
    <location>
        <begin position="22"/>
        <end position="591"/>
    </location>
</feature>
<dbReference type="PANTHER" id="PTHR30290">
    <property type="entry name" value="PERIPLASMIC BINDING COMPONENT OF ABC TRANSPORTER"/>
    <property type="match status" value="1"/>
</dbReference>
<dbReference type="GO" id="GO:0015833">
    <property type="term" value="P:peptide transport"/>
    <property type="evidence" value="ECO:0007669"/>
    <property type="project" value="TreeGrafter"/>
</dbReference>